<dbReference type="RefSeq" id="WP_143315108.1">
    <property type="nucleotide sequence ID" value="NZ_JACSRA010000004.1"/>
</dbReference>
<evidence type="ECO:0000313" key="1">
    <source>
        <dbReference type="EMBL" id="MBD7910523.1"/>
    </source>
</evidence>
<proteinExistence type="predicted"/>
<dbReference type="SUPFAM" id="SSF51182">
    <property type="entry name" value="RmlC-like cupins"/>
    <property type="match status" value="1"/>
</dbReference>
<sequence>MDQLNIYNKMDSIFAKKANGTEVNYFIFDEYEIHLNNMPPNSIQEWHKHLTIEESLLVTKGEVSVKWRDDKREYSKKVTKDMIVRVKDSIHTIENITNEWAKFVVFRMVPSGESKRDIIKNDKINIL</sequence>
<reference evidence="1 2" key="1">
    <citation type="submission" date="2020-08" db="EMBL/GenBank/DDBJ databases">
        <title>A Genomic Blueprint of the Chicken Gut Microbiome.</title>
        <authorList>
            <person name="Gilroy R."/>
            <person name="Ravi A."/>
            <person name="Getino M."/>
            <person name="Pursley I."/>
            <person name="Horton D.L."/>
            <person name="Alikhan N.-F."/>
            <person name="Baker D."/>
            <person name="Gharbi K."/>
            <person name="Hall N."/>
            <person name="Watson M."/>
            <person name="Adriaenssens E.M."/>
            <person name="Foster-Nyarko E."/>
            <person name="Jarju S."/>
            <person name="Secka A."/>
            <person name="Antonio M."/>
            <person name="Oren A."/>
            <person name="Chaudhuri R."/>
            <person name="La Ragione R.M."/>
            <person name="Hildebrand F."/>
            <person name="Pallen M.J."/>
        </authorList>
    </citation>
    <scope>NUCLEOTIDE SEQUENCE [LARGE SCALE GENOMIC DNA]</scope>
    <source>
        <strain evidence="1 2">Sa3CVN1</strain>
    </source>
</reference>
<comment type="caution">
    <text evidence="1">The sequence shown here is derived from an EMBL/GenBank/DDBJ whole genome shotgun (WGS) entry which is preliminary data.</text>
</comment>
<accession>A0ABR8PQU6</accession>
<protein>
    <submittedName>
        <fullName evidence="1">Cupin domain-containing protein</fullName>
    </submittedName>
</protein>
<evidence type="ECO:0000313" key="2">
    <source>
        <dbReference type="Proteomes" id="UP000627781"/>
    </source>
</evidence>
<dbReference type="InterPro" id="IPR014710">
    <property type="entry name" value="RmlC-like_jellyroll"/>
</dbReference>
<dbReference type="Gene3D" id="2.60.120.10">
    <property type="entry name" value="Jelly Rolls"/>
    <property type="match status" value="1"/>
</dbReference>
<gene>
    <name evidence="1" type="ORF">H9661_04035</name>
</gene>
<dbReference type="EMBL" id="JACSRA010000004">
    <property type="protein sequence ID" value="MBD7910523.1"/>
    <property type="molecule type" value="Genomic_DNA"/>
</dbReference>
<dbReference type="CDD" id="cd02208">
    <property type="entry name" value="cupin_RmlC-like"/>
    <property type="match status" value="1"/>
</dbReference>
<name>A0ABR8PQU6_9CLOT</name>
<keyword evidence="2" id="KW-1185">Reference proteome</keyword>
<dbReference type="InterPro" id="IPR011051">
    <property type="entry name" value="RmlC_Cupin_sf"/>
</dbReference>
<dbReference type="Proteomes" id="UP000627781">
    <property type="component" value="Unassembled WGS sequence"/>
</dbReference>
<organism evidence="1 2">
    <name type="scientific">Clostridium cibarium</name>
    <dbReference type="NCBI Taxonomy" id="2762247"/>
    <lineage>
        <taxon>Bacteria</taxon>
        <taxon>Bacillati</taxon>
        <taxon>Bacillota</taxon>
        <taxon>Clostridia</taxon>
        <taxon>Eubacteriales</taxon>
        <taxon>Clostridiaceae</taxon>
        <taxon>Clostridium</taxon>
    </lineage>
</organism>